<dbReference type="GO" id="GO:0003924">
    <property type="term" value="F:GTPase activity"/>
    <property type="evidence" value="ECO:0007669"/>
    <property type="project" value="UniProtKB-UniRule"/>
</dbReference>
<dbReference type="InterPro" id="IPR027417">
    <property type="entry name" value="P-loop_NTPase"/>
</dbReference>
<dbReference type="CDD" id="cd03702">
    <property type="entry name" value="IF2_mtIF2_II"/>
    <property type="match status" value="1"/>
</dbReference>
<evidence type="ECO:0000313" key="12">
    <source>
        <dbReference type="Proteomes" id="UP000620133"/>
    </source>
</evidence>
<dbReference type="SUPFAM" id="SSF52540">
    <property type="entry name" value="P-loop containing nucleoside triphosphate hydrolases"/>
    <property type="match status" value="1"/>
</dbReference>
<comment type="subcellular location">
    <subcellularLocation>
        <location evidence="8">Cytoplasm</location>
    </subcellularLocation>
</comment>
<dbReference type="Gene3D" id="3.40.50.10050">
    <property type="entry name" value="Translation initiation factor IF- 2, domain 3"/>
    <property type="match status" value="1"/>
</dbReference>
<dbReference type="InterPro" id="IPR044145">
    <property type="entry name" value="IF2_II"/>
</dbReference>
<protein>
    <recommendedName>
        <fullName evidence="2 8">Translation initiation factor IF-2</fullName>
    </recommendedName>
</protein>
<dbReference type="NCBIfam" id="TIGR00487">
    <property type="entry name" value="IF-2"/>
    <property type="match status" value="1"/>
</dbReference>
<evidence type="ECO:0000256" key="9">
    <source>
        <dbReference type="RuleBase" id="RU000644"/>
    </source>
</evidence>
<keyword evidence="3 8" id="KW-0396">Initiation factor</keyword>
<dbReference type="SUPFAM" id="SSF50447">
    <property type="entry name" value="Translation proteins"/>
    <property type="match status" value="2"/>
</dbReference>
<dbReference type="KEGG" id="manr:MPAN_012380"/>
<comment type="similarity">
    <text evidence="1 8 9">Belongs to the TRAFAC class translation factor GTPase superfamily. Classic translation factor GTPase family. IF-2 subfamily.</text>
</comment>
<feature type="binding site" evidence="8">
    <location>
        <begin position="128"/>
        <end position="135"/>
    </location>
    <ligand>
        <name>GTP</name>
        <dbReference type="ChEBI" id="CHEBI:37565"/>
    </ligand>
</feature>
<dbReference type="Pfam" id="PF00009">
    <property type="entry name" value="GTP_EFTU"/>
    <property type="match status" value="1"/>
</dbReference>
<dbReference type="Pfam" id="PF11987">
    <property type="entry name" value="IF-2"/>
    <property type="match status" value="1"/>
</dbReference>
<evidence type="ECO:0000256" key="8">
    <source>
        <dbReference type="HAMAP-Rule" id="MF_00100"/>
    </source>
</evidence>
<dbReference type="Gene3D" id="2.40.30.10">
    <property type="entry name" value="Translation factors"/>
    <property type="match status" value="2"/>
</dbReference>
<feature type="compositionally biased region" description="Basic and acidic residues" evidence="10">
    <location>
        <begin position="18"/>
        <end position="36"/>
    </location>
</feature>
<keyword evidence="12" id="KW-1185">Reference proteome</keyword>
<keyword evidence="4 8" id="KW-0547">Nucleotide-binding</keyword>
<evidence type="ECO:0000256" key="3">
    <source>
        <dbReference type="ARBA" id="ARBA00022540"/>
    </source>
</evidence>
<evidence type="ECO:0000256" key="1">
    <source>
        <dbReference type="ARBA" id="ARBA00007733"/>
    </source>
</evidence>
<organism evidence="11 12">
    <name type="scientific">Mariniplasma anaerobium</name>
    <dbReference type="NCBI Taxonomy" id="2735436"/>
    <lineage>
        <taxon>Bacteria</taxon>
        <taxon>Bacillati</taxon>
        <taxon>Mycoplasmatota</taxon>
        <taxon>Mollicutes</taxon>
        <taxon>Acholeplasmatales</taxon>
        <taxon>Acholeplasmataceae</taxon>
        <taxon>Mariniplasma</taxon>
    </lineage>
</organism>
<dbReference type="InterPro" id="IPR015760">
    <property type="entry name" value="TIF_IF2"/>
</dbReference>
<keyword evidence="5 8" id="KW-0648">Protein biosynthesis</keyword>
<reference evidence="11" key="1">
    <citation type="submission" date="2021-01" db="EMBL/GenBank/DDBJ databases">
        <title>Draft genome sequence of Acholeplasmataceae bacterium strain Mahy22.</title>
        <authorList>
            <person name="Watanabe M."/>
            <person name="Kojima H."/>
            <person name="Fukui M."/>
        </authorList>
    </citation>
    <scope>NUCLEOTIDE SEQUENCE</scope>
    <source>
        <strain evidence="11">Mahy22</strain>
    </source>
</reference>
<gene>
    <name evidence="8 11" type="primary">infB</name>
    <name evidence="11" type="ORF">MPAN_012380</name>
</gene>
<dbReference type="GO" id="GO:0005829">
    <property type="term" value="C:cytosol"/>
    <property type="evidence" value="ECO:0007669"/>
    <property type="project" value="TreeGrafter"/>
</dbReference>
<feature type="region of interest" description="Disordered" evidence="10">
    <location>
        <begin position="1"/>
        <end position="37"/>
    </location>
</feature>
<dbReference type="InterPro" id="IPR023115">
    <property type="entry name" value="TIF_IF2_dom3"/>
</dbReference>
<evidence type="ECO:0000256" key="6">
    <source>
        <dbReference type="ARBA" id="ARBA00023134"/>
    </source>
</evidence>
<dbReference type="InterPro" id="IPR036925">
    <property type="entry name" value="TIF_IF2_dom3_sf"/>
</dbReference>
<comment type="function">
    <text evidence="7 8 9">One of the essential components for the initiation of protein synthesis. Protects formylmethionyl-tRNA from spontaneous hydrolysis and promotes its binding to the 30S ribosomal subunits. Also involved in the hydrolysis of GTP during the formation of the 70S ribosomal complex.</text>
</comment>
<feature type="region of interest" description="G-domain" evidence="8">
    <location>
        <begin position="122"/>
        <end position="270"/>
    </location>
</feature>
<dbReference type="PANTHER" id="PTHR43381:SF5">
    <property type="entry name" value="TR-TYPE G DOMAIN-CONTAINING PROTEIN"/>
    <property type="match status" value="1"/>
</dbReference>
<feature type="compositionally biased region" description="Basic and acidic residues" evidence="10">
    <location>
        <begin position="387"/>
        <end position="401"/>
    </location>
</feature>
<evidence type="ECO:0000313" key="11">
    <source>
        <dbReference type="EMBL" id="BCR36345.1"/>
    </source>
</evidence>
<dbReference type="Proteomes" id="UP000620133">
    <property type="component" value="Chromosome"/>
</dbReference>
<accession>A0A7U9XUM8</accession>
<proteinExistence type="inferred from homology"/>
<dbReference type="NCBIfam" id="TIGR00231">
    <property type="entry name" value="small_GTP"/>
    <property type="match status" value="1"/>
</dbReference>
<feature type="binding site" evidence="8">
    <location>
        <begin position="228"/>
        <end position="231"/>
    </location>
    <ligand>
        <name>GTP</name>
        <dbReference type="ChEBI" id="CHEBI:37565"/>
    </ligand>
</feature>
<dbReference type="InterPro" id="IPR009000">
    <property type="entry name" value="Transl_B-barrel_sf"/>
</dbReference>
<dbReference type="Gene3D" id="3.40.50.300">
    <property type="entry name" value="P-loop containing nucleotide triphosphate hydrolases"/>
    <property type="match status" value="1"/>
</dbReference>
<dbReference type="InterPro" id="IPR000178">
    <property type="entry name" value="TF_IF2_bacterial-like"/>
</dbReference>
<keyword evidence="8" id="KW-0963">Cytoplasm</keyword>
<dbReference type="Pfam" id="PF04760">
    <property type="entry name" value="IF2_N"/>
    <property type="match status" value="1"/>
</dbReference>
<feature type="compositionally biased region" description="Basic residues" evidence="10">
    <location>
        <begin position="8"/>
        <end position="17"/>
    </location>
</feature>
<dbReference type="SUPFAM" id="SSF52156">
    <property type="entry name" value="Initiation factor IF2/eIF5b, domain 3"/>
    <property type="match status" value="1"/>
</dbReference>
<dbReference type="FunFam" id="3.40.50.10050:FF:000001">
    <property type="entry name" value="Translation initiation factor IF-2"/>
    <property type="match status" value="1"/>
</dbReference>
<dbReference type="AlphaFoldDB" id="A0A7U9XUM8"/>
<dbReference type="FunFam" id="3.40.50.300:FF:000019">
    <property type="entry name" value="Translation initiation factor IF-2"/>
    <property type="match status" value="1"/>
</dbReference>
<sequence>MPQNNTNNKKKKFNNHNKRPDNRRPITPKKPKDEGPKIFIYRPEMTVADVAAGLKVSNAVMIKKLMGHGLMAAVTQVIDKDTIEVIALDEGFSVEDEVITDVTRFDEMEIVDDPKDLIKRPAIVTVMGHVDHGKTTLLDAIRKSRVVDGEAGGITQHIGAYQIEKNGEKITFIDTPGHAAFTEMRARGAKVTDIVILVVGADDGVMPQTIEALDHARAAKVPIIVAVNKIDRPSANPDRVMTELSERGLVPEAWGGDTPFVNISALKNIGIDELLDVIQLISEIEEFKANPKRLASGTVIEASLDKGRGAVATLIIENGTLHVGDYIVIGNTYGKIRTMSDDLKNRFKKAMPSQPVEVTGLNEVPYAGDIFMAFKDEKMTRSIASDRQSRQKETESKQMKKRSLDSLFGQLESETKELNIIIKGDVQGSIEALKGLLEKIDIKGFHVNIVRDSVGAITENDVTLASASDAIVIGFNVRPTAAVKRVADTEGVEIRLYSIIYRIQEDIEAALKGMLEPEFEEIVTGQAEVREIFKNSKVGTIAGCMVTDGVIKRAALVRLIRDGVVVYEGKLASLKRFKDDAKEVRTGFDCGLSIENFNDVKVGDVIEASQLREIEV</sequence>
<evidence type="ECO:0000256" key="7">
    <source>
        <dbReference type="ARBA" id="ARBA00025162"/>
    </source>
</evidence>
<dbReference type="FunFam" id="2.40.30.10:FF:000007">
    <property type="entry name" value="Translation initiation factor IF-2"/>
    <property type="match status" value="1"/>
</dbReference>
<dbReference type="PANTHER" id="PTHR43381">
    <property type="entry name" value="TRANSLATION INITIATION FACTOR IF-2-RELATED"/>
    <property type="match status" value="1"/>
</dbReference>
<dbReference type="InterPro" id="IPR053905">
    <property type="entry name" value="EF-G-like_DII"/>
</dbReference>
<keyword evidence="6 8" id="KW-0342">GTP-binding</keyword>
<dbReference type="FunFam" id="2.40.30.10:FF:000008">
    <property type="entry name" value="Translation initiation factor IF-2"/>
    <property type="match status" value="1"/>
</dbReference>
<dbReference type="PROSITE" id="PS01176">
    <property type="entry name" value="IF2"/>
    <property type="match status" value="1"/>
</dbReference>
<evidence type="ECO:0000256" key="4">
    <source>
        <dbReference type="ARBA" id="ARBA00022741"/>
    </source>
</evidence>
<dbReference type="RefSeq" id="WP_176238839.1">
    <property type="nucleotide sequence ID" value="NZ_AP024412.1"/>
</dbReference>
<name>A0A7U9XUM8_9MOLU</name>
<feature type="region of interest" description="Disordered" evidence="10">
    <location>
        <begin position="382"/>
        <end position="401"/>
    </location>
</feature>
<evidence type="ECO:0000256" key="5">
    <source>
        <dbReference type="ARBA" id="ARBA00022917"/>
    </source>
</evidence>
<dbReference type="InterPro" id="IPR000795">
    <property type="entry name" value="T_Tr_GTP-bd_dom"/>
</dbReference>
<dbReference type="HAMAP" id="MF_00100_B">
    <property type="entry name" value="IF_2_B"/>
    <property type="match status" value="1"/>
</dbReference>
<dbReference type="InterPro" id="IPR005225">
    <property type="entry name" value="Small_GTP-bd"/>
</dbReference>
<dbReference type="Pfam" id="PF22042">
    <property type="entry name" value="EF-G_D2"/>
    <property type="match status" value="1"/>
</dbReference>
<evidence type="ECO:0000256" key="2">
    <source>
        <dbReference type="ARBA" id="ARBA00020675"/>
    </source>
</evidence>
<dbReference type="PROSITE" id="PS51722">
    <property type="entry name" value="G_TR_2"/>
    <property type="match status" value="1"/>
</dbReference>
<dbReference type="GO" id="GO:0005525">
    <property type="term" value="F:GTP binding"/>
    <property type="evidence" value="ECO:0007669"/>
    <property type="project" value="UniProtKB-KW"/>
</dbReference>
<dbReference type="GO" id="GO:0003743">
    <property type="term" value="F:translation initiation factor activity"/>
    <property type="evidence" value="ECO:0007669"/>
    <property type="project" value="UniProtKB-UniRule"/>
</dbReference>
<dbReference type="InterPro" id="IPR006847">
    <property type="entry name" value="IF2_N"/>
</dbReference>
<evidence type="ECO:0000256" key="10">
    <source>
        <dbReference type="SAM" id="MobiDB-lite"/>
    </source>
</evidence>
<feature type="binding site" evidence="8">
    <location>
        <begin position="174"/>
        <end position="178"/>
    </location>
    <ligand>
        <name>GTP</name>
        <dbReference type="ChEBI" id="CHEBI:37565"/>
    </ligand>
</feature>
<dbReference type="CDD" id="cd03692">
    <property type="entry name" value="mtIF2_IVc"/>
    <property type="match status" value="1"/>
</dbReference>
<dbReference type="EMBL" id="AP024412">
    <property type="protein sequence ID" value="BCR36345.1"/>
    <property type="molecule type" value="Genomic_DNA"/>
</dbReference>
<dbReference type="CDD" id="cd01887">
    <property type="entry name" value="IF2_eIF5B"/>
    <property type="match status" value="1"/>
</dbReference>